<dbReference type="Gene3D" id="3.40.50.2300">
    <property type="match status" value="2"/>
</dbReference>
<accession>A0A6B9FVY2</accession>
<name>A0A6B9FVY2_9HYPH</name>
<dbReference type="KEGG" id="mmes:MMSR116_30495"/>
<dbReference type="EMBL" id="CP043538">
    <property type="protein sequence ID" value="QGY05746.1"/>
    <property type="molecule type" value="Genomic_DNA"/>
</dbReference>
<protein>
    <recommendedName>
        <fullName evidence="4">ABC transporter substrate-binding protein</fullName>
    </recommendedName>
</protein>
<dbReference type="PANTHER" id="PTHR35271">
    <property type="entry name" value="ABC TRANSPORTER, SUBSTRATE-BINDING LIPOPROTEIN-RELATED"/>
    <property type="match status" value="1"/>
</dbReference>
<evidence type="ECO:0000256" key="1">
    <source>
        <dbReference type="SAM" id="MobiDB-lite"/>
    </source>
</evidence>
<reference evidence="2 3" key="1">
    <citation type="journal article" date="2012" name="Genet. Mol. Biol.">
        <title>Analysis of 16S rRNA and mxaF genes revealing insights into Methylobacterium niche-specific plant association.</title>
        <authorList>
            <person name="Dourado M.N."/>
            <person name="Andreote F.D."/>
            <person name="Dini-Andreote F."/>
            <person name="Conti R."/>
            <person name="Araujo J.M."/>
            <person name="Araujo W.L."/>
        </authorList>
    </citation>
    <scope>NUCLEOTIDE SEQUENCE [LARGE SCALE GENOMIC DNA]</scope>
    <source>
        <strain evidence="2 3">SR1.6/6</strain>
    </source>
</reference>
<dbReference type="Pfam" id="PF04392">
    <property type="entry name" value="ABC_sub_bind"/>
    <property type="match status" value="1"/>
</dbReference>
<dbReference type="Proteomes" id="UP000012488">
    <property type="component" value="Chromosome"/>
</dbReference>
<organism evidence="2 3">
    <name type="scientific">Methylobacterium mesophilicum SR1.6/6</name>
    <dbReference type="NCBI Taxonomy" id="908290"/>
    <lineage>
        <taxon>Bacteria</taxon>
        <taxon>Pseudomonadati</taxon>
        <taxon>Pseudomonadota</taxon>
        <taxon>Alphaproteobacteria</taxon>
        <taxon>Hyphomicrobiales</taxon>
        <taxon>Methylobacteriaceae</taxon>
        <taxon>Methylobacterium</taxon>
    </lineage>
</organism>
<dbReference type="AlphaFoldDB" id="A0A6B9FVY2"/>
<evidence type="ECO:0000313" key="3">
    <source>
        <dbReference type="Proteomes" id="UP000012488"/>
    </source>
</evidence>
<dbReference type="PANTHER" id="PTHR35271:SF1">
    <property type="entry name" value="ABC TRANSPORTER, SUBSTRATE-BINDING LIPOPROTEIN"/>
    <property type="match status" value="1"/>
</dbReference>
<dbReference type="InterPro" id="IPR007487">
    <property type="entry name" value="ABC_transpt-TYRBP-like"/>
</dbReference>
<evidence type="ECO:0000313" key="2">
    <source>
        <dbReference type="EMBL" id="QGY05746.1"/>
    </source>
</evidence>
<feature type="region of interest" description="Disordered" evidence="1">
    <location>
        <begin position="33"/>
        <end position="55"/>
    </location>
</feature>
<dbReference type="CDD" id="cd06325">
    <property type="entry name" value="PBP1_ABC_unchar_transporter"/>
    <property type="match status" value="1"/>
</dbReference>
<evidence type="ECO:0008006" key="4">
    <source>
        <dbReference type="Google" id="ProtNLM"/>
    </source>
</evidence>
<sequence>MRGFFQAIRIGCLAVRSLPQPLRRLVQLADPGLARSPGPGIPQHDAAGGTSSRSARPCFRSTPRYGALKRTGRSISRSEVSWPAGAAYPIPRGRRGCPTDLPGDEVGLTFHAVSFQGIASRPARPKADVDRLLVFADPCCNLGRVNCIKVGSEPHRLKGLRMRRRALLGLLTAAAATWPRRSWAGAEQRRIGVILGFPEQDQQTLLCVQAFTEGLQKLGLEDGHAIRIDYRWPGIDADRARTFVRELIALKPDVIVAGTNQVVTIAMQETRSIPIVFVFIGDPVGSRYAASINRPGRNLTGFANFEQPMGSKWLEVLKAVSPGSRRVGFMYHPAASPHVEFWHSAQESAPRLGFELTGIPVRTVPEIETLMTGFAEAGNGNAVVVAPHALTLGSRSLITGLASRYKLPGVYGDAYFARSGGLLSYGVNAPSQLQRAATYVNAILKGADPAGLPVQLPTRYEMIINLVAAKALELEVPPALLARADEVIE</sequence>
<proteinExistence type="predicted"/>
<gene>
    <name evidence="2" type="ORF">MMSR116_30495</name>
</gene>
<reference evidence="2 3" key="2">
    <citation type="journal article" date="2013" name="Genome Announc.">
        <title>Draft Genome Sequence of Methylobacterium mesophilicum Strain SR1.6/6, Isolated from Citrus sinensis.</title>
        <authorList>
            <person name="Marinho Almeida D."/>
            <person name="Dini-Andreote F."/>
            <person name="Camargo Neves A.A."/>
            <person name="Juca Ramos R.T."/>
            <person name="Andreote F.D."/>
            <person name="Carneiro A.R."/>
            <person name="Oliveira de Souza Lima A."/>
            <person name="Caracciolo Gomes de Sa P.H."/>
            <person name="Ribeiro Barbosa M.S."/>
            <person name="Araujo W.L."/>
            <person name="Silva A."/>
        </authorList>
    </citation>
    <scope>NUCLEOTIDE SEQUENCE [LARGE SCALE GENOMIC DNA]</scope>
    <source>
        <strain evidence="2 3">SR1.6/6</strain>
    </source>
</reference>